<dbReference type="AlphaFoldDB" id="A0A9N9A259"/>
<dbReference type="GO" id="GO:0003824">
    <property type="term" value="F:catalytic activity"/>
    <property type="evidence" value="ECO:0007669"/>
    <property type="project" value="UniProtKB-ARBA"/>
</dbReference>
<reference evidence="2" key="1">
    <citation type="submission" date="2021-06" db="EMBL/GenBank/DDBJ databases">
        <authorList>
            <person name="Kallberg Y."/>
            <person name="Tangrot J."/>
            <person name="Rosling A."/>
        </authorList>
    </citation>
    <scope>NUCLEOTIDE SEQUENCE</scope>
    <source>
        <strain evidence="2">CL551</strain>
    </source>
</reference>
<comment type="caution">
    <text evidence="2">The sequence shown here is derived from an EMBL/GenBank/DDBJ whole genome shotgun (WGS) entry which is preliminary data.</text>
</comment>
<dbReference type="InterPro" id="IPR012341">
    <property type="entry name" value="6hp_glycosidase-like_sf"/>
</dbReference>
<dbReference type="PANTHER" id="PTHR42899:SF1">
    <property type="entry name" value="SPERMATOGENESIS-ASSOCIATED PROTEIN 20"/>
    <property type="match status" value="1"/>
</dbReference>
<feature type="coiled-coil region" evidence="1">
    <location>
        <begin position="141"/>
        <end position="168"/>
    </location>
</feature>
<dbReference type="Proteomes" id="UP000789342">
    <property type="component" value="Unassembled WGS sequence"/>
</dbReference>
<dbReference type="InterPro" id="IPR024705">
    <property type="entry name" value="Ssp411"/>
</dbReference>
<name>A0A9N9A259_9GLOM</name>
<keyword evidence="1" id="KW-0175">Coiled coil</keyword>
<keyword evidence="3" id="KW-1185">Reference proteome</keyword>
<evidence type="ECO:0000256" key="1">
    <source>
        <dbReference type="SAM" id="Coils"/>
    </source>
</evidence>
<proteinExistence type="predicted"/>
<sequence length="455" mass="52436">YSTDKYWHVPHFEKMLYDQAQLLMSYVEAYIISKDHYYANVARDIIKYVERDLRDAEGGGFFSAEDADSYPNEGAEHKLEGAFCVWEESEIKEILGDRNSEIFNWHFGVKSDGNVDPRKDIQGELKKKNVLIESHTLEETADHFKLSLDELNEMLSESKEKLLKFRFEKRPRPHRDDKILTAWNGLMISGLARAYDALHDEKIRDLAEKAASFIKERMYDRERKILLRSFREGPSDVEGFSDDYSFLIGGLLDLYQSTFNESYLEWAIELQEKQDQLFYDEKGGGYFNVGENSKDILIRLKDAHDGAEPSANSIAVSNLIRLGNMIDNPDYNRRAEETLRFFAGRLSDTPYSMPVMVSNLVLYLKGVKQLIITGRKQDTNVQQFLDIIRSKFIPNILLLLANPEESSMLREKNETIKSILDSESGGLIPSVHVCENFTCSKPISDVKELEDKLNE</sequence>
<dbReference type="GO" id="GO:0005975">
    <property type="term" value="P:carbohydrate metabolic process"/>
    <property type="evidence" value="ECO:0007669"/>
    <property type="project" value="InterPro"/>
</dbReference>
<evidence type="ECO:0000313" key="3">
    <source>
        <dbReference type="Proteomes" id="UP000789342"/>
    </source>
</evidence>
<dbReference type="Gene3D" id="1.50.10.10">
    <property type="match status" value="1"/>
</dbReference>
<organism evidence="2 3">
    <name type="scientific">Acaulospora morrowiae</name>
    <dbReference type="NCBI Taxonomy" id="94023"/>
    <lineage>
        <taxon>Eukaryota</taxon>
        <taxon>Fungi</taxon>
        <taxon>Fungi incertae sedis</taxon>
        <taxon>Mucoromycota</taxon>
        <taxon>Glomeromycotina</taxon>
        <taxon>Glomeromycetes</taxon>
        <taxon>Diversisporales</taxon>
        <taxon>Acaulosporaceae</taxon>
        <taxon>Acaulospora</taxon>
    </lineage>
</organism>
<dbReference type="EMBL" id="CAJVPV010002007">
    <property type="protein sequence ID" value="CAG8515373.1"/>
    <property type="molecule type" value="Genomic_DNA"/>
</dbReference>
<dbReference type="InterPro" id="IPR008928">
    <property type="entry name" value="6-hairpin_glycosidase_sf"/>
</dbReference>
<feature type="non-terminal residue" evidence="2">
    <location>
        <position position="455"/>
    </location>
</feature>
<dbReference type="PANTHER" id="PTHR42899">
    <property type="entry name" value="SPERMATOGENESIS-ASSOCIATED PROTEIN 20"/>
    <property type="match status" value="1"/>
</dbReference>
<accession>A0A9N9A259</accession>
<dbReference type="SUPFAM" id="SSF48208">
    <property type="entry name" value="Six-hairpin glycosidases"/>
    <property type="match status" value="1"/>
</dbReference>
<protein>
    <submittedName>
        <fullName evidence="2">8976_t:CDS:1</fullName>
    </submittedName>
</protein>
<gene>
    <name evidence="2" type="ORF">AMORRO_LOCUS3937</name>
</gene>
<evidence type="ECO:0000313" key="2">
    <source>
        <dbReference type="EMBL" id="CAG8515373.1"/>
    </source>
</evidence>
<dbReference type="OrthoDB" id="1923667at2759"/>